<dbReference type="AlphaFoldDB" id="A0A1S8THN9"/>
<evidence type="ECO:0000313" key="6">
    <source>
        <dbReference type="Proteomes" id="UP000190890"/>
    </source>
</evidence>
<dbReference type="InterPro" id="IPR004089">
    <property type="entry name" value="MCPsignal_dom"/>
</dbReference>
<dbReference type="PANTHER" id="PTHR32089">
    <property type="entry name" value="METHYL-ACCEPTING CHEMOTAXIS PROTEIN MCPB"/>
    <property type="match status" value="1"/>
</dbReference>
<comment type="caution">
    <text evidence="5">The sequence shown here is derived from an EMBL/GenBank/DDBJ whole genome shotgun (WGS) entry which is preliminary data.</text>
</comment>
<feature type="transmembrane region" description="Helical" evidence="3">
    <location>
        <begin position="6"/>
        <end position="23"/>
    </location>
</feature>
<protein>
    <submittedName>
        <fullName evidence="5">Methyl-accepting chemotaxis protein PctB</fullName>
    </submittedName>
</protein>
<dbReference type="STRING" id="29367.CLPUN_24540"/>
<evidence type="ECO:0000256" key="1">
    <source>
        <dbReference type="ARBA" id="ARBA00023224"/>
    </source>
</evidence>
<keyword evidence="3" id="KW-1133">Transmembrane helix</keyword>
<organism evidence="5 6">
    <name type="scientific">Clostridium puniceum</name>
    <dbReference type="NCBI Taxonomy" id="29367"/>
    <lineage>
        <taxon>Bacteria</taxon>
        <taxon>Bacillati</taxon>
        <taxon>Bacillota</taxon>
        <taxon>Clostridia</taxon>
        <taxon>Eubacteriales</taxon>
        <taxon>Clostridiaceae</taxon>
        <taxon>Clostridium</taxon>
    </lineage>
</organism>
<dbReference type="GO" id="GO:0016020">
    <property type="term" value="C:membrane"/>
    <property type="evidence" value="ECO:0007669"/>
    <property type="project" value="InterPro"/>
</dbReference>
<keyword evidence="3" id="KW-0472">Membrane</keyword>
<evidence type="ECO:0000313" key="5">
    <source>
        <dbReference type="EMBL" id="OOM77139.1"/>
    </source>
</evidence>
<dbReference type="RefSeq" id="WP_158078760.1">
    <property type="nucleotide sequence ID" value="NZ_LZZM01000154.1"/>
</dbReference>
<gene>
    <name evidence="5" type="primary">pctB</name>
    <name evidence="5" type="ORF">CLPUN_24540</name>
</gene>
<evidence type="ECO:0000256" key="3">
    <source>
        <dbReference type="SAM" id="Phobius"/>
    </source>
</evidence>
<name>A0A1S8THN9_9CLOT</name>
<dbReference type="PROSITE" id="PS50111">
    <property type="entry name" value="CHEMOTAXIS_TRANSDUC_2"/>
    <property type="match status" value="1"/>
</dbReference>
<dbReference type="EMBL" id="LZZM01000154">
    <property type="protein sequence ID" value="OOM77139.1"/>
    <property type="molecule type" value="Genomic_DNA"/>
</dbReference>
<dbReference type="Gene3D" id="1.10.287.950">
    <property type="entry name" value="Methyl-accepting chemotaxis protein"/>
    <property type="match status" value="1"/>
</dbReference>
<feature type="domain" description="Methyl-accepting transducer" evidence="4">
    <location>
        <begin position="92"/>
        <end position="328"/>
    </location>
</feature>
<evidence type="ECO:0000259" key="4">
    <source>
        <dbReference type="PROSITE" id="PS50111"/>
    </source>
</evidence>
<sequence>MKIDILTIIEFIIIVILIIMLITQKIKSKKIKDKCNTAIQKIVEGNFTSRLTENKEINNRFIPITKKLLFWVYSTLKSSTEISEQINHVYNCSKKSIKTSGEIKNKFIKLDKKSKDTLLYLEELNNLSKENYDSQKNIYNLSNNASETASQTDNFIKSGSNTVEIAVNILDDMNTNIENLTKYIDNLSSITNNVDDMAQLINKLSGNINLLSLNAAIEAARAGEAGKGFSVVASEIGKLADESSEYAKNIKNNISEINIRTKEVGDAMSLLSEKRKEAFDSTDSIKNYFNEINKEITYIISSVHTVSKKIEEGFEFNKEIKITSENVAKFFDEFNNELELINKDVENQYEIETSNTSSCDNMLSSIRTMLEFTQEFENIIANKLIEQCSVISEKISRGELNINNINEYCRENGISEVYITDDDGVTVITNNVSTMGFRFPEDEMTQAHVFRKVLKDRNTIIKQNFQKRDFDDRYFKYVAISRQDSIGIVQAGLDVEDILSLKI</sequence>
<reference evidence="5 6" key="1">
    <citation type="submission" date="2016-05" db="EMBL/GenBank/DDBJ databases">
        <title>Microbial solvent formation.</title>
        <authorList>
            <person name="Poehlein A."/>
            <person name="Montoya Solano J.D."/>
            <person name="Flitsch S."/>
            <person name="Krabben P."/>
            <person name="Duerre P."/>
            <person name="Daniel R."/>
        </authorList>
    </citation>
    <scope>NUCLEOTIDE SEQUENCE [LARGE SCALE GENOMIC DNA]</scope>
    <source>
        <strain evidence="5 6">DSM 2619</strain>
    </source>
</reference>
<proteinExistence type="predicted"/>
<dbReference type="OrthoDB" id="9816519at2"/>
<keyword evidence="1 2" id="KW-0807">Transducer</keyword>
<dbReference type="PANTHER" id="PTHR32089:SF112">
    <property type="entry name" value="LYSOZYME-LIKE PROTEIN-RELATED"/>
    <property type="match status" value="1"/>
</dbReference>
<keyword evidence="6" id="KW-1185">Reference proteome</keyword>
<dbReference type="Pfam" id="PF00015">
    <property type="entry name" value="MCPsignal"/>
    <property type="match status" value="1"/>
</dbReference>
<dbReference type="GO" id="GO:0007165">
    <property type="term" value="P:signal transduction"/>
    <property type="evidence" value="ECO:0007669"/>
    <property type="project" value="UniProtKB-KW"/>
</dbReference>
<dbReference type="Proteomes" id="UP000190890">
    <property type="component" value="Unassembled WGS sequence"/>
</dbReference>
<accession>A0A1S8THN9</accession>
<dbReference type="SMART" id="SM00283">
    <property type="entry name" value="MA"/>
    <property type="match status" value="1"/>
</dbReference>
<keyword evidence="3" id="KW-0812">Transmembrane</keyword>
<dbReference type="SUPFAM" id="SSF58104">
    <property type="entry name" value="Methyl-accepting chemotaxis protein (MCP) signaling domain"/>
    <property type="match status" value="1"/>
</dbReference>
<evidence type="ECO:0000256" key="2">
    <source>
        <dbReference type="PROSITE-ProRule" id="PRU00284"/>
    </source>
</evidence>